<dbReference type="EMBL" id="SIRE01000013">
    <property type="protein sequence ID" value="TBL76541.1"/>
    <property type="molecule type" value="Genomic_DNA"/>
</dbReference>
<dbReference type="Proteomes" id="UP000293142">
    <property type="component" value="Unassembled WGS sequence"/>
</dbReference>
<protein>
    <submittedName>
        <fullName evidence="7">ABC transporter permease</fullName>
    </submittedName>
</protein>
<dbReference type="InterPro" id="IPR001851">
    <property type="entry name" value="ABC_transp_permease"/>
</dbReference>
<accession>A0A4Q9DQW4</accession>
<sequence>MNKTVFEKITEVIYTYASVILFVLVFAVFSMLSDKFLDLKNIINILQQSSSIGIVAIGMTFVLLVAGIDLSVGSIMFICATIAAKMLQLGLPIWASVIMILAAGLLVGWVNGYVSYKFKIMAFIVTLGMLYICRGLGLMITNTREIKLPEAFLKIGFSSVAGIPVPVLLFAVVILISYFVLKFTTFGRQVYAVGNDPDGAKKAGIPVRRILIGVYVISGFAAALGGLVAIAQLGTVAPKFGDQREFIAVAAAVLGGTSLFGGRGNIFPGTVLGTILILMIENGLVIINADPYIYPIISGGVIFLAVFIDSVRNKQLEKLGKRKIRTARQS</sequence>
<gene>
    <name evidence="7" type="ORF">EYB31_19110</name>
</gene>
<dbReference type="RefSeq" id="WP_131015015.1">
    <property type="nucleotide sequence ID" value="NZ_SIRE01000013.1"/>
</dbReference>
<evidence type="ECO:0000313" key="7">
    <source>
        <dbReference type="EMBL" id="TBL76541.1"/>
    </source>
</evidence>
<feature type="transmembrane region" description="Helical" evidence="6">
    <location>
        <begin position="293"/>
        <end position="311"/>
    </location>
</feature>
<dbReference type="Pfam" id="PF02653">
    <property type="entry name" value="BPD_transp_2"/>
    <property type="match status" value="1"/>
</dbReference>
<evidence type="ECO:0000256" key="1">
    <source>
        <dbReference type="ARBA" id="ARBA00004651"/>
    </source>
</evidence>
<dbReference type="PANTHER" id="PTHR32196">
    <property type="entry name" value="ABC TRANSPORTER PERMEASE PROTEIN YPHD-RELATED-RELATED"/>
    <property type="match status" value="1"/>
</dbReference>
<feature type="transmembrane region" description="Helical" evidence="6">
    <location>
        <begin position="210"/>
        <end position="234"/>
    </location>
</feature>
<keyword evidence="5 6" id="KW-0472">Membrane</keyword>
<reference evidence="7 8" key="1">
    <citation type="submission" date="2019-02" db="EMBL/GenBank/DDBJ databases">
        <title>Paenibacillus sp. nov., isolated from surface-sterilized tissue of Thalictrum simplex L.</title>
        <authorList>
            <person name="Tuo L."/>
        </authorList>
    </citation>
    <scope>NUCLEOTIDE SEQUENCE [LARGE SCALE GENOMIC DNA]</scope>
    <source>
        <strain evidence="7 8">N2SHLJ1</strain>
    </source>
</reference>
<evidence type="ECO:0000256" key="3">
    <source>
        <dbReference type="ARBA" id="ARBA00022692"/>
    </source>
</evidence>
<keyword evidence="2" id="KW-1003">Cell membrane</keyword>
<dbReference type="CDD" id="cd06579">
    <property type="entry name" value="TM_PBP1_transp_AraH_like"/>
    <property type="match status" value="1"/>
</dbReference>
<dbReference type="OrthoDB" id="9784538at2"/>
<keyword evidence="4 6" id="KW-1133">Transmembrane helix</keyword>
<comment type="caution">
    <text evidence="7">The sequence shown here is derived from an EMBL/GenBank/DDBJ whole genome shotgun (WGS) entry which is preliminary data.</text>
</comment>
<comment type="subcellular location">
    <subcellularLocation>
        <location evidence="1">Cell membrane</location>
        <topology evidence="1">Multi-pass membrane protein</topology>
    </subcellularLocation>
</comment>
<evidence type="ECO:0000256" key="2">
    <source>
        <dbReference type="ARBA" id="ARBA00022475"/>
    </source>
</evidence>
<feature type="transmembrane region" description="Helical" evidence="6">
    <location>
        <begin position="246"/>
        <end position="262"/>
    </location>
</feature>
<feature type="transmembrane region" description="Helical" evidence="6">
    <location>
        <begin position="269"/>
        <end position="287"/>
    </location>
</feature>
<keyword evidence="3 6" id="KW-0812">Transmembrane</keyword>
<organism evidence="7 8">
    <name type="scientific">Paenibacillus thalictri</name>
    <dbReference type="NCBI Taxonomy" id="2527873"/>
    <lineage>
        <taxon>Bacteria</taxon>
        <taxon>Bacillati</taxon>
        <taxon>Bacillota</taxon>
        <taxon>Bacilli</taxon>
        <taxon>Bacillales</taxon>
        <taxon>Paenibacillaceae</taxon>
        <taxon>Paenibacillus</taxon>
    </lineage>
</organism>
<dbReference type="GO" id="GO:0005886">
    <property type="term" value="C:plasma membrane"/>
    <property type="evidence" value="ECO:0007669"/>
    <property type="project" value="UniProtKB-SubCell"/>
</dbReference>
<keyword evidence="8" id="KW-1185">Reference proteome</keyword>
<feature type="transmembrane region" description="Helical" evidence="6">
    <location>
        <begin position="12"/>
        <end position="32"/>
    </location>
</feature>
<feature type="transmembrane region" description="Helical" evidence="6">
    <location>
        <begin position="52"/>
        <end position="83"/>
    </location>
</feature>
<proteinExistence type="predicted"/>
<dbReference type="AlphaFoldDB" id="A0A4Q9DQW4"/>
<evidence type="ECO:0000256" key="5">
    <source>
        <dbReference type="ARBA" id="ARBA00023136"/>
    </source>
</evidence>
<evidence type="ECO:0000313" key="8">
    <source>
        <dbReference type="Proteomes" id="UP000293142"/>
    </source>
</evidence>
<feature type="transmembrane region" description="Helical" evidence="6">
    <location>
        <begin position="120"/>
        <end position="140"/>
    </location>
</feature>
<dbReference type="GO" id="GO:0022857">
    <property type="term" value="F:transmembrane transporter activity"/>
    <property type="evidence" value="ECO:0007669"/>
    <property type="project" value="InterPro"/>
</dbReference>
<name>A0A4Q9DQW4_9BACL</name>
<evidence type="ECO:0000256" key="6">
    <source>
        <dbReference type="SAM" id="Phobius"/>
    </source>
</evidence>
<feature type="transmembrane region" description="Helical" evidence="6">
    <location>
        <begin position="89"/>
        <end position="108"/>
    </location>
</feature>
<feature type="transmembrane region" description="Helical" evidence="6">
    <location>
        <begin position="160"/>
        <end position="181"/>
    </location>
</feature>
<evidence type="ECO:0000256" key="4">
    <source>
        <dbReference type="ARBA" id="ARBA00022989"/>
    </source>
</evidence>